<dbReference type="HAMAP" id="MF_00191">
    <property type="entry name" value="IspH"/>
    <property type="match status" value="1"/>
</dbReference>
<dbReference type="Pfam" id="PF02401">
    <property type="entry name" value="LYTB"/>
    <property type="match status" value="1"/>
</dbReference>
<protein>
    <submittedName>
        <fullName evidence="6">4-hydroxy-3-methylbut-2-enyl diphosphate reductase</fullName>
        <ecNumber evidence="6">1.17.7.4</ecNumber>
    </submittedName>
</protein>
<dbReference type="EMBL" id="FPIB01000020">
    <property type="protein sequence ID" value="SFV90713.1"/>
    <property type="molecule type" value="Genomic_DNA"/>
</dbReference>
<dbReference type="GO" id="GO:0051745">
    <property type="term" value="F:4-hydroxy-3-methylbut-2-enyl diphosphate reductase activity"/>
    <property type="evidence" value="ECO:0007669"/>
    <property type="project" value="UniProtKB-EC"/>
</dbReference>
<accession>A0A1W1E9R8</accession>
<evidence type="ECO:0000256" key="4">
    <source>
        <dbReference type="ARBA" id="ARBA00023004"/>
    </source>
</evidence>
<dbReference type="GO" id="GO:0046872">
    <property type="term" value="F:metal ion binding"/>
    <property type="evidence" value="ECO:0007669"/>
    <property type="project" value="UniProtKB-KW"/>
</dbReference>
<dbReference type="PANTHER" id="PTHR30426:SF0">
    <property type="entry name" value="4-HYDROXY-3-METHYLBUT-2-ENYL DIPHOSPHATE REDUCTASE"/>
    <property type="match status" value="1"/>
</dbReference>
<evidence type="ECO:0000256" key="1">
    <source>
        <dbReference type="ARBA" id="ARBA00001966"/>
    </source>
</evidence>
<keyword evidence="6" id="KW-0560">Oxidoreductase</keyword>
<reference evidence="6" key="1">
    <citation type="submission" date="2016-10" db="EMBL/GenBank/DDBJ databases">
        <authorList>
            <person name="de Groot N.N."/>
        </authorList>
    </citation>
    <scope>NUCLEOTIDE SEQUENCE</scope>
</reference>
<evidence type="ECO:0000256" key="5">
    <source>
        <dbReference type="ARBA" id="ARBA00023014"/>
    </source>
</evidence>
<keyword evidence="5" id="KW-0411">Iron-sulfur</keyword>
<keyword evidence="4" id="KW-0408">Iron</keyword>
<dbReference type="GO" id="GO:0050992">
    <property type="term" value="P:dimethylallyl diphosphate biosynthetic process"/>
    <property type="evidence" value="ECO:0007669"/>
    <property type="project" value="InterPro"/>
</dbReference>
<evidence type="ECO:0000256" key="2">
    <source>
        <dbReference type="ARBA" id="ARBA00022485"/>
    </source>
</evidence>
<organism evidence="6">
    <name type="scientific">hydrothermal vent metagenome</name>
    <dbReference type="NCBI Taxonomy" id="652676"/>
    <lineage>
        <taxon>unclassified sequences</taxon>
        <taxon>metagenomes</taxon>
        <taxon>ecological metagenomes</taxon>
    </lineage>
</organism>
<dbReference type="CDD" id="cd13944">
    <property type="entry name" value="lytB_ispH"/>
    <property type="match status" value="1"/>
</dbReference>
<dbReference type="EC" id="1.17.7.4" evidence="6"/>
<dbReference type="InterPro" id="IPR003451">
    <property type="entry name" value="LytB/IspH"/>
</dbReference>
<name>A0A1W1E9R8_9ZZZZ</name>
<evidence type="ECO:0000313" key="6">
    <source>
        <dbReference type="EMBL" id="SFV90713.1"/>
    </source>
</evidence>
<proteinExistence type="inferred from homology"/>
<sequence>MKIQLASSYGFCFGVKRAIKIAEEHRGSKTYGPLIHNKDEINRLKEGYAIGLAEKFDEIRQDDAVVIRTHGIPKNELAQLKSQNNEIIDATCPYVTTPQHIVADMSEQGYSIVVFGDKNHPEIKGVVSYAKDPRNAFVVIDEEELEGLPLLSKVAVVAQTTRKPEDYLKVVNKLILEHKEVRVFNTICNATFENQDAAAELAKDADVMIVIGGKHSSNTKQLHSICKTYCEESYLVENESELEASWFEGKALCGISAGASTPDWIVQNVIDRIQELVKVDRVEKSE</sequence>
<dbReference type="NCBIfam" id="NF002187">
    <property type="entry name" value="PRK01045.1-1"/>
    <property type="match status" value="1"/>
</dbReference>
<dbReference type="GO" id="GO:0051539">
    <property type="term" value="F:4 iron, 4 sulfur cluster binding"/>
    <property type="evidence" value="ECO:0007669"/>
    <property type="project" value="UniProtKB-KW"/>
</dbReference>
<gene>
    <name evidence="6" type="ORF">MNB_SV-4-1429</name>
</gene>
<dbReference type="Gene3D" id="3.40.50.11270">
    <property type="match status" value="1"/>
</dbReference>
<dbReference type="GO" id="GO:0019288">
    <property type="term" value="P:isopentenyl diphosphate biosynthetic process, methylerythritol 4-phosphate pathway"/>
    <property type="evidence" value="ECO:0007669"/>
    <property type="project" value="InterPro"/>
</dbReference>
<dbReference type="NCBIfam" id="TIGR00216">
    <property type="entry name" value="ispH_lytB"/>
    <property type="match status" value="1"/>
</dbReference>
<dbReference type="Gene3D" id="3.40.1010.20">
    <property type="entry name" value="4-hydroxy-3-methylbut-2-enyl diphosphate reductase, catalytic domain"/>
    <property type="match status" value="2"/>
</dbReference>
<evidence type="ECO:0000256" key="3">
    <source>
        <dbReference type="ARBA" id="ARBA00022723"/>
    </source>
</evidence>
<comment type="cofactor">
    <cofactor evidence="1">
        <name>[4Fe-4S] cluster</name>
        <dbReference type="ChEBI" id="CHEBI:49883"/>
    </cofactor>
</comment>
<dbReference type="PANTHER" id="PTHR30426">
    <property type="entry name" value="4-HYDROXY-3-METHYLBUT-2-ENYL DIPHOSPHATE REDUCTASE"/>
    <property type="match status" value="1"/>
</dbReference>
<keyword evidence="3" id="KW-0479">Metal-binding</keyword>
<keyword evidence="2" id="KW-0004">4Fe-4S</keyword>
<dbReference type="AlphaFoldDB" id="A0A1W1E9R8"/>